<dbReference type="Proteomes" id="UP001162131">
    <property type="component" value="Unassembled WGS sequence"/>
</dbReference>
<evidence type="ECO:0000256" key="1">
    <source>
        <dbReference type="ARBA" id="ARBA00007558"/>
    </source>
</evidence>
<evidence type="ECO:0000313" key="3">
    <source>
        <dbReference type="EMBL" id="CAG9315107.1"/>
    </source>
</evidence>
<dbReference type="EMBL" id="CAJZBQ010000013">
    <property type="protein sequence ID" value="CAG9315107.1"/>
    <property type="molecule type" value="Genomic_DNA"/>
</dbReference>
<proteinExistence type="inferred from homology"/>
<comment type="caution">
    <text evidence="3">The sequence shown here is derived from an EMBL/GenBank/DDBJ whole genome shotgun (WGS) entry which is preliminary data.</text>
</comment>
<accession>A0AAU9IKU4</accession>
<reference evidence="3" key="1">
    <citation type="submission" date="2021-09" db="EMBL/GenBank/DDBJ databases">
        <authorList>
            <consortium name="AG Swart"/>
            <person name="Singh M."/>
            <person name="Singh A."/>
            <person name="Seah K."/>
            <person name="Emmerich C."/>
        </authorList>
    </citation>
    <scope>NUCLEOTIDE SEQUENCE</scope>
    <source>
        <strain evidence="3">ATCC30299</strain>
    </source>
</reference>
<organism evidence="3 4">
    <name type="scientific">Blepharisma stoltei</name>
    <dbReference type="NCBI Taxonomy" id="1481888"/>
    <lineage>
        <taxon>Eukaryota</taxon>
        <taxon>Sar</taxon>
        <taxon>Alveolata</taxon>
        <taxon>Ciliophora</taxon>
        <taxon>Postciliodesmatophora</taxon>
        <taxon>Heterotrichea</taxon>
        <taxon>Heterotrichida</taxon>
        <taxon>Blepharismidae</taxon>
        <taxon>Blepharisma</taxon>
    </lineage>
</organism>
<dbReference type="PANTHER" id="PTHR12770:SF22">
    <property type="entry name" value="PROTEIN ROOT UVB SENSITIVE 1, CHLOROPLASTIC"/>
    <property type="match status" value="1"/>
</dbReference>
<dbReference type="AlphaFoldDB" id="A0AAU9IKU4"/>
<dbReference type="PANTHER" id="PTHR12770">
    <property type="entry name" value="RUS1 FAMILY PROTEIN C16ORF58"/>
    <property type="match status" value="1"/>
</dbReference>
<sequence>MKKLIRVKLITSKKENLLLPEGFPLSVKPNYWNFIKWNLVQSTASSALGVLSTQQLLITLGTNSITASAALNWIIKDGLGLLGGVIYAGRIGNRFDENSKYYKWISAVSVNLASGLEMISPCFPSLFLPIATIGTLGKNVSALAGSASKAAIHLNLCLRNNLADVTAKSGTQATAAGLVGTLIGTLFGYSIQSYWGSVAIFSALSVCQLWACYKGLKYVDLNSLNPQRLDIIIKNFIEHKIILSTEEVSKHEKFLLPYPKQNLIVGIVPEIFQGQDGGSANIDENVEYPNENLKKYIISRHDNKVYLLYEETAVNSDIIEGYVLARCISWNVPPVTIPLEDLKNIGWEISQPFLSPTNTRYKNESSDLTQ</sequence>
<dbReference type="InterPro" id="IPR054549">
    <property type="entry name" value="UVB_sens_RUS_dom"/>
</dbReference>
<comment type="similarity">
    <text evidence="1">Belongs to the RUS1 family.</text>
</comment>
<keyword evidence="4" id="KW-1185">Reference proteome</keyword>
<gene>
    <name evidence="3" type="ORF">BSTOLATCC_MIC12881</name>
</gene>
<name>A0AAU9IKU4_9CILI</name>
<dbReference type="InterPro" id="IPR006968">
    <property type="entry name" value="RUS_fam"/>
</dbReference>
<dbReference type="Pfam" id="PF04884">
    <property type="entry name" value="UVB_sens_prot"/>
    <property type="match status" value="1"/>
</dbReference>
<evidence type="ECO:0000313" key="4">
    <source>
        <dbReference type="Proteomes" id="UP001162131"/>
    </source>
</evidence>
<protein>
    <recommendedName>
        <fullName evidence="2">Protein root UVB sensitive/RUS domain-containing protein</fullName>
    </recommendedName>
</protein>
<evidence type="ECO:0000259" key="2">
    <source>
        <dbReference type="Pfam" id="PF04884"/>
    </source>
</evidence>
<feature type="domain" description="Protein root UVB sensitive/RUS" evidence="2">
    <location>
        <begin position="12"/>
        <end position="239"/>
    </location>
</feature>